<gene>
    <name evidence="1" type="ORF">FNK824_LOCUS42484</name>
</gene>
<dbReference type="Proteomes" id="UP000663874">
    <property type="component" value="Unassembled WGS sequence"/>
</dbReference>
<name>A0A820LE91_9BILA</name>
<evidence type="ECO:0000313" key="2">
    <source>
        <dbReference type="Proteomes" id="UP000663874"/>
    </source>
</evidence>
<proteinExistence type="predicted"/>
<protein>
    <submittedName>
        <fullName evidence="1">Uncharacterized protein</fullName>
    </submittedName>
</protein>
<organism evidence="1 2">
    <name type="scientific">Rotaria sordida</name>
    <dbReference type="NCBI Taxonomy" id="392033"/>
    <lineage>
        <taxon>Eukaryota</taxon>
        <taxon>Metazoa</taxon>
        <taxon>Spiralia</taxon>
        <taxon>Gnathifera</taxon>
        <taxon>Rotifera</taxon>
        <taxon>Eurotatoria</taxon>
        <taxon>Bdelloidea</taxon>
        <taxon>Philodinida</taxon>
        <taxon>Philodinidae</taxon>
        <taxon>Rotaria</taxon>
    </lineage>
</organism>
<feature type="non-terminal residue" evidence="1">
    <location>
        <position position="1"/>
    </location>
</feature>
<accession>A0A820LE91</accession>
<dbReference type="EMBL" id="CAJOBE010050437">
    <property type="protein sequence ID" value="CAF4355363.1"/>
    <property type="molecule type" value="Genomic_DNA"/>
</dbReference>
<dbReference type="AlphaFoldDB" id="A0A820LE91"/>
<sequence>LNKSIDNDVSKSLKEFRLSDVAHCHRSPYRTNGSLSILNQTIDDLIQIHDFIDSKKKRMA</sequence>
<comment type="caution">
    <text evidence="1">The sequence shown here is derived from an EMBL/GenBank/DDBJ whole genome shotgun (WGS) entry which is preliminary data.</text>
</comment>
<evidence type="ECO:0000313" key="1">
    <source>
        <dbReference type="EMBL" id="CAF4355363.1"/>
    </source>
</evidence>
<reference evidence="1" key="1">
    <citation type="submission" date="2021-02" db="EMBL/GenBank/DDBJ databases">
        <authorList>
            <person name="Nowell W R."/>
        </authorList>
    </citation>
    <scope>NUCLEOTIDE SEQUENCE</scope>
</reference>